<evidence type="ECO:0000313" key="9">
    <source>
        <dbReference type="Proteomes" id="UP000766486"/>
    </source>
</evidence>
<dbReference type="EMBL" id="CABFNS010000930">
    <property type="protein sequence ID" value="VUC36524.1"/>
    <property type="molecule type" value="Genomic_DNA"/>
</dbReference>
<organism evidence="8 9">
    <name type="scientific">Bionectria ochroleuca</name>
    <name type="common">Gliocladium roseum</name>
    <dbReference type="NCBI Taxonomy" id="29856"/>
    <lineage>
        <taxon>Eukaryota</taxon>
        <taxon>Fungi</taxon>
        <taxon>Dikarya</taxon>
        <taxon>Ascomycota</taxon>
        <taxon>Pezizomycotina</taxon>
        <taxon>Sordariomycetes</taxon>
        <taxon>Hypocreomycetidae</taxon>
        <taxon>Hypocreales</taxon>
        <taxon>Bionectriaceae</taxon>
        <taxon>Clonostachys</taxon>
    </lineage>
</organism>
<gene>
    <name evidence="8" type="ORF">CLO192961_LOCUS447274</name>
</gene>
<feature type="transmembrane region" description="Helical" evidence="7">
    <location>
        <begin position="24"/>
        <end position="41"/>
    </location>
</feature>
<evidence type="ECO:0008006" key="10">
    <source>
        <dbReference type="Google" id="ProtNLM"/>
    </source>
</evidence>
<evidence type="ECO:0000256" key="6">
    <source>
        <dbReference type="ARBA" id="ARBA00023180"/>
    </source>
</evidence>
<feature type="transmembrane region" description="Helical" evidence="7">
    <location>
        <begin position="86"/>
        <end position="105"/>
    </location>
</feature>
<dbReference type="SUPFAM" id="SSF103473">
    <property type="entry name" value="MFS general substrate transporter"/>
    <property type="match status" value="1"/>
</dbReference>
<dbReference type="PANTHER" id="PTHR23501:SF187">
    <property type="entry name" value="MAJOR FACILITATOR SUPERFAMILY (MFS) PROFILE DOMAIN-CONTAINING PROTEIN"/>
    <property type="match status" value="1"/>
</dbReference>
<evidence type="ECO:0000313" key="8">
    <source>
        <dbReference type="EMBL" id="VUC36524.1"/>
    </source>
</evidence>
<evidence type="ECO:0000256" key="3">
    <source>
        <dbReference type="ARBA" id="ARBA00022692"/>
    </source>
</evidence>
<keyword evidence="2" id="KW-0813">Transport</keyword>
<accession>A0ABY6V2A4</accession>
<evidence type="ECO:0000256" key="4">
    <source>
        <dbReference type="ARBA" id="ARBA00022989"/>
    </source>
</evidence>
<name>A0ABY6V2A4_BIOOC</name>
<keyword evidence="6" id="KW-0325">Glycoprotein</keyword>
<keyword evidence="3 7" id="KW-0812">Transmembrane</keyword>
<dbReference type="Proteomes" id="UP000766486">
    <property type="component" value="Unassembled WGS sequence"/>
</dbReference>
<sequence>MGALFSTVLGGALLSKFRVYREVHAAAFAISAVAFALFILLDPGTKTVACDFFQLIAAVGTGITMSTMVPAIMAGLPESDVALSSAAYSFVRNFGLIWGIAVPVADMNVHRIANEHLQDSLRGGAAYRVASQAHALKYEYPRDVWDQVNDVYARALRAG</sequence>
<evidence type="ECO:0000256" key="1">
    <source>
        <dbReference type="ARBA" id="ARBA00004141"/>
    </source>
</evidence>
<evidence type="ECO:0000256" key="2">
    <source>
        <dbReference type="ARBA" id="ARBA00022448"/>
    </source>
</evidence>
<feature type="transmembrane region" description="Helical" evidence="7">
    <location>
        <begin position="53"/>
        <end position="74"/>
    </location>
</feature>
<keyword evidence="9" id="KW-1185">Reference proteome</keyword>
<dbReference type="InterPro" id="IPR036259">
    <property type="entry name" value="MFS_trans_sf"/>
</dbReference>
<protein>
    <recommendedName>
        <fullName evidence="10">Major facilitator superfamily (MFS) profile domain-containing protein</fullName>
    </recommendedName>
</protein>
<comment type="subcellular location">
    <subcellularLocation>
        <location evidence="1">Membrane</location>
        <topology evidence="1">Multi-pass membrane protein</topology>
    </subcellularLocation>
</comment>
<evidence type="ECO:0000256" key="5">
    <source>
        <dbReference type="ARBA" id="ARBA00023136"/>
    </source>
</evidence>
<reference evidence="8 9" key="1">
    <citation type="submission" date="2019-06" db="EMBL/GenBank/DDBJ databases">
        <authorList>
            <person name="Broberg M."/>
        </authorList>
    </citation>
    <scope>NUCLEOTIDE SEQUENCE [LARGE SCALE GENOMIC DNA]</scope>
</reference>
<evidence type="ECO:0000256" key="7">
    <source>
        <dbReference type="SAM" id="Phobius"/>
    </source>
</evidence>
<comment type="caution">
    <text evidence="8">The sequence shown here is derived from an EMBL/GenBank/DDBJ whole genome shotgun (WGS) entry which is preliminary data.</text>
</comment>
<proteinExistence type="predicted"/>
<keyword evidence="4 7" id="KW-1133">Transmembrane helix</keyword>
<keyword evidence="5 7" id="KW-0472">Membrane</keyword>
<dbReference type="PANTHER" id="PTHR23501">
    <property type="entry name" value="MAJOR FACILITATOR SUPERFAMILY"/>
    <property type="match status" value="1"/>
</dbReference>